<gene>
    <name evidence="2" type="ORF">DLM78_10685</name>
    <name evidence="3" type="ORF">EHQ90_20080</name>
</gene>
<dbReference type="Proteomes" id="UP000297422">
    <property type="component" value="Unassembled WGS sequence"/>
</dbReference>
<dbReference type="EMBL" id="RQGT01000122">
    <property type="protein sequence ID" value="TGM10001.1"/>
    <property type="molecule type" value="Genomic_DNA"/>
</dbReference>
<dbReference type="AlphaFoldDB" id="A0A4R9L1E2"/>
<dbReference type="Proteomes" id="UP000266669">
    <property type="component" value="Unassembled WGS sequence"/>
</dbReference>
<dbReference type="RefSeq" id="WP_118981895.1">
    <property type="nucleotide sequence ID" value="NZ_QHCS01000002.1"/>
</dbReference>
<keyword evidence="1" id="KW-0812">Transmembrane</keyword>
<evidence type="ECO:0000256" key="1">
    <source>
        <dbReference type="SAM" id="Phobius"/>
    </source>
</evidence>
<keyword evidence="5" id="KW-1185">Reference proteome</keyword>
<accession>A0A4R9L1E2</accession>
<reference evidence="3" key="2">
    <citation type="submission" date="2018-10" db="EMBL/GenBank/DDBJ databases">
        <authorList>
            <person name="Vincent A.T."/>
            <person name="Schiettekatte O."/>
            <person name="Bourhy P."/>
            <person name="Veyrier F.J."/>
            <person name="Picardeau M."/>
        </authorList>
    </citation>
    <scope>NUCLEOTIDE SEQUENCE</scope>
    <source>
        <strain evidence="3">201702407</strain>
    </source>
</reference>
<evidence type="ECO:0000313" key="3">
    <source>
        <dbReference type="EMBL" id="TGM10001.1"/>
    </source>
</evidence>
<organism evidence="2 4">
    <name type="scientific">Leptospira stimsonii</name>
    <dbReference type="NCBI Taxonomy" id="2202203"/>
    <lineage>
        <taxon>Bacteria</taxon>
        <taxon>Pseudomonadati</taxon>
        <taxon>Spirochaetota</taxon>
        <taxon>Spirochaetia</taxon>
        <taxon>Leptospirales</taxon>
        <taxon>Leptospiraceae</taxon>
        <taxon>Leptospira</taxon>
    </lineage>
</organism>
<sequence>MKGIYLFLHSLCLLGIVAFVTYLLILLPSRKGFVRNGNSLVFDGRRFVSAWVDLQKLGSGISFCFFRRILRFAKLFS</sequence>
<reference evidence="4" key="1">
    <citation type="submission" date="2018-05" db="EMBL/GenBank/DDBJ databases">
        <title>Leptospira yasudae sp. nov. and Leptospira stimsonii sp. nov., two pathogenic species of the genus Leptospira isolated from environmental sources.</title>
        <authorList>
            <person name="Casanovas-Massana A."/>
            <person name="Hamond C."/>
            <person name="Santos L.A."/>
            <person name="Hacker K.P."/>
            <person name="Balassiano I."/>
            <person name="Medeiros M.A."/>
            <person name="Reis M.G."/>
            <person name="Ko A.I."/>
            <person name="Wunder E.A."/>
        </authorList>
    </citation>
    <scope>NUCLEOTIDE SEQUENCE [LARGE SCALE GENOMIC DNA]</scope>
    <source>
        <strain evidence="4">AMB6-RJ</strain>
    </source>
</reference>
<evidence type="ECO:0000313" key="4">
    <source>
        <dbReference type="Proteomes" id="UP000266669"/>
    </source>
</evidence>
<proteinExistence type="predicted"/>
<protein>
    <submittedName>
        <fullName evidence="2">Uncharacterized protein</fullName>
    </submittedName>
</protein>
<evidence type="ECO:0000313" key="5">
    <source>
        <dbReference type="Proteomes" id="UP000297422"/>
    </source>
</evidence>
<keyword evidence="1" id="KW-1133">Transmembrane helix</keyword>
<dbReference type="EMBL" id="QHCS01000002">
    <property type="protein sequence ID" value="RHX86300.1"/>
    <property type="molecule type" value="Genomic_DNA"/>
</dbReference>
<name>A0A4R9L1E2_9LEPT</name>
<keyword evidence="1" id="KW-0472">Membrane</keyword>
<evidence type="ECO:0000313" key="2">
    <source>
        <dbReference type="EMBL" id="RHX86300.1"/>
    </source>
</evidence>
<feature type="transmembrane region" description="Helical" evidence="1">
    <location>
        <begin position="6"/>
        <end position="27"/>
    </location>
</feature>
<reference evidence="2" key="4">
    <citation type="journal article" date="2020" name="Int. J. Syst. Evol. Microbiol.">
        <title>Leptospira yasudae sp. nov. and Leptospira stimsonii sp. nov., two new species of the pathogenic group isolated from environmental sources.</title>
        <authorList>
            <person name="Casanovas-Massana A."/>
            <person name="Hamond C."/>
            <person name="Santos L.A."/>
            <person name="de Oliveira D."/>
            <person name="Hacker K.P."/>
            <person name="Balassiano I."/>
            <person name="Costa F."/>
            <person name="Medeiros M.A."/>
            <person name="Reis M.G."/>
            <person name="Ko A.I."/>
            <person name="Wunder E.A."/>
        </authorList>
    </citation>
    <scope>NUCLEOTIDE SEQUENCE</scope>
    <source>
        <strain evidence="2">AMB6-RJ</strain>
    </source>
</reference>
<reference evidence="5" key="3">
    <citation type="journal article" date="2019" name="PLoS Negl. Trop. Dis.">
        <title>Revisiting the worldwide diversity of Leptospira species in the environment.</title>
        <authorList>
            <person name="Vincent A.T."/>
            <person name="Schiettekatte O."/>
            <person name="Bourhy P."/>
            <person name="Veyrier F.J."/>
            <person name="Picardeau M."/>
        </authorList>
    </citation>
    <scope>NUCLEOTIDE SEQUENCE [LARGE SCALE GENOMIC DNA]</scope>
    <source>
        <strain evidence="5">201702407</strain>
    </source>
</reference>
<comment type="caution">
    <text evidence="2">The sequence shown here is derived from an EMBL/GenBank/DDBJ whole genome shotgun (WGS) entry which is preliminary data.</text>
</comment>